<evidence type="ECO:0000313" key="3">
    <source>
        <dbReference type="Proteomes" id="UP000002281"/>
    </source>
</evidence>
<dbReference type="AlphaFoldDB" id="A0A9L0RJA8"/>
<dbReference type="InterPro" id="IPR036895">
    <property type="entry name" value="Uracil-DNA_glycosylase-like_sf"/>
</dbReference>
<sequence>MRGPLGANCRPPHQRESRGFPAGARSLPPRLQDDRPAKKARAGQEDPGTPPSLPLSPEQLDRIQRNMAAALRRLAARNVPVGFGESWKRHLSGGFGKPYFIKLMGFVAEERRHHTVYPPPHQVVDPNVCCLLYR</sequence>
<reference evidence="2 3" key="1">
    <citation type="journal article" date="2009" name="Science">
        <title>Genome sequence, comparative analysis, and population genetics of the domestic horse.</title>
        <authorList>
            <consortium name="Broad Institute Genome Sequencing Platform"/>
            <consortium name="Broad Institute Whole Genome Assembly Team"/>
            <person name="Wade C.M."/>
            <person name="Giulotto E."/>
            <person name="Sigurdsson S."/>
            <person name="Zoli M."/>
            <person name="Gnerre S."/>
            <person name="Imsland F."/>
            <person name="Lear T.L."/>
            <person name="Adelson D.L."/>
            <person name="Bailey E."/>
            <person name="Bellone R.R."/>
            <person name="Bloecker H."/>
            <person name="Distl O."/>
            <person name="Edgar R.C."/>
            <person name="Garber M."/>
            <person name="Leeb T."/>
            <person name="Mauceli E."/>
            <person name="MacLeod J.N."/>
            <person name="Penedo M.C.T."/>
            <person name="Raison J.M."/>
            <person name="Sharpe T."/>
            <person name="Vogel J."/>
            <person name="Andersson L."/>
            <person name="Antczak D.F."/>
            <person name="Biagi T."/>
            <person name="Binns M.M."/>
            <person name="Chowdhary B.P."/>
            <person name="Coleman S.J."/>
            <person name="Della Valle G."/>
            <person name="Fryc S."/>
            <person name="Guerin G."/>
            <person name="Hasegawa T."/>
            <person name="Hill E.W."/>
            <person name="Jurka J."/>
            <person name="Kiialainen A."/>
            <person name="Lindgren G."/>
            <person name="Liu J."/>
            <person name="Magnani E."/>
            <person name="Mickelson J.R."/>
            <person name="Murray J."/>
            <person name="Nergadze S.G."/>
            <person name="Onofrio R."/>
            <person name="Pedroni S."/>
            <person name="Piras M.F."/>
            <person name="Raudsepp T."/>
            <person name="Rocchi M."/>
            <person name="Roeed K.H."/>
            <person name="Ryder O.A."/>
            <person name="Searle S."/>
            <person name="Skow L."/>
            <person name="Swinburne J.E."/>
            <person name="Syvaenen A.C."/>
            <person name="Tozaki T."/>
            <person name="Valberg S.J."/>
            <person name="Vaudin M."/>
            <person name="White J.R."/>
            <person name="Zody M.C."/>
            <person name="Lander E.S."/>
            <person name="Lindblad-Toh K."/>
        </authorList>
    </citation>
    <scope>NUCLEOTIDE SEQUENCE [LARGE SCALE GENOMIC DNA]</scope>
    <source>
        <strain evidence="2 3">Thoroughbred</strain>
    </source>
</reference>
<feature type="region of interest" description="Disordered" evidence="1">
    <location>
        <begin position="1"/>
        <end position="57"/>
    </location>
</feature>
<protein>
    <submittedName>
        <fullName evidence="2">Uncharacterized protein</fullName>
    </submittedName>
</protein>
<organism evidence="2 3">
    <name type="scientific">Equus caballus</name>
    <name type="common">Horse</name>
    <dbReference type="NCBI Taxonomy" id="9796"/>
    <lineage>
        <taxon>Eukaryota</taxon>
        <taxon>Metazoa</taxon>
        <taxon>Chordata</taxon>
        <taxon>Craniata</taxon>
        <taxon>Vertebrata</taxon>
        <taxon>Euteleostomi</taxon>
        <taxon>Mammalia</taxon>
        <taxon>Eutheria</taxon>
        <taxon>Laurasiatheria</taxon>
        <taxon>Perissodactyla</taxon>
        <taxon>Equidae</taxon>
        <taxon>Equus</taxon>
    </lineage>
</organism>
<dbReference type="Ensembl" id="ENSECAT00000147034.1">
    <property type="protein sequence ID" value="ENSECAP00000062610.1"/>
    <property type="gene ID" value="ENSECAG00000054073.1"/>
</dbReference>
<reference evidence="2" key="3">
    <citation type="submission" date="2025-09" db="UniProtKB">
        <authorList>
            <consortium name="Ensembl"/>
        </authorList>
    </citation>
    <scope>IDENTIFICATION</scope>
    <source>
        <strain evidence="2">Thoroughbred</strain>
    </source>
</reference>
<dbReference type="Gene3D" id="3.40.470.10">
    <property type="entry name" value="Uracil-DNA glycosylase-like domain"/>
    <property type="match status" value="1"/>
</dbReference>
<keyword evidence="3" id="KW-1185">Reference proteome</keyword>
<name>A0A9L0RJA8_HORSE</name>
<reference evidence="2" key="2">
    <citation type="submission" date="2025-08" db="UniProtKB">
        <authorList>
            <consortium name="Ensembl"/>
        </authorList>
    </citation>
    <scope>IDENTIFICATION</scope>
    <source>
        <strain evidence="2">Thoroughbred</strain>
    </source>
</reference>
<evidence type="ECO:0000256" key="1">
    <source>
        <dbReference type="SAM" id="MobiDB-lite"/>
    </source>
</evidence>
<dbReference type="GeneTree" id="ENSGT00390000003405"/>
<dbReference type="SUPFAM" id="SSF52141">
    <property type="entry name" value="Uracil-DNA glycosylase-like"/>
    <property type="match status" value="1"/>
</dbReference>
<accession>A0A9L0RJA8</accession>
<proteinExistence type="predicted"/>
<dbReference type="Proteomes" id="UP000002281">
    <property type="component" value="Chromosome 3"/>
</dbReference>
<evidence type="ECO:0000313" key="2">
    <source>
        <dbReference type="Ensembl" id="ENSECAP00000062610.1"/>
    </source>
</evidence>